<sequence>MKTTTHMVTNIPIQVIWNSLKSNKTYGLVKQLYNSNLSANIYAIYKYPENLHGISVSFNRNIKLDISSFSGLKELDISIINDASLPQNQMLCIQLIDSGNLFVFATLCEDLISSIGNISDEKILVRSILCQLEKWRNLFECSRKKELSESEQLGLFGELTFLQYMLQVLPTRQLDVLHTWMGVEKSNKDFQGNEWAVEVKSSIGRKNKVTINGETQLDSTIFKHLILCHYSIERNNANGLTLPQLIDAIENLLKYDQMILNYFRARLMLAGYMPEDRTKYELRHYNINKRDLYSVTSDFPRIVQDDLRKGVHDVTYTIMLDVCGSFLISENKLLQIIKQL</sequence>
<dbReference type="Proteomes" id="UP000093197">
    <property type="component" value="Unassembled WGS sequence"/>
</dbReference>
<dbReference type="EMBL" id="LIDT01000024">
    <property type="protein sequence ID" value="OCR31722.1"/>
    <property type="molecule type" value="Genomic_DNA"/>
</dbReference>
<evidence type="ECO:0008006" key="3">
    <source>
        <dbReference type="Google" id="ProtNLM"/>
    </source>
</evidence>
<reference evidence="1 2" key="1">
    <citation type="journal article" date="2016" name="PLoS ONE">
        <title>Genomic Diversity of Enterotoxigenic Strains of Bacteroides fragilis.</title>
        <authorList>
            <person name="Pierce J.V."/>
            <person name="Bernstein H.D."/>
        </authorList>
    </citation>
    <scope>NUCLEOTIDE SEQUENCE [LARGE SCALE GENOMIC DNA]</scope>
    <source>
        <strain evidence="1 2">20793-3</strain>
    </source>
</reference>
<dbReference type="RefSeq" id="WP_032580018.1">
    <property type="nucleotide sequence ID" value="NZ_LIDT01000024.1"/>
</dbReference>
<evidence type="ECO:0000313" key="2">
    <source>
        <dbReference type="Proteomes" id="UP000093197"/>
    </source>
</evidence>
<dbReference type="InterPro" id="IPR025534">
    <property type="entry name" value="DUF4420"/>
</dbReference>
<organism evidence="1 2">
    <name type="scientific">Bacteroides fragilis</name>
    <dbReference type="NCBI Taxonomy" id="817"/>
    <lineage>
        <taxon>Bacteria</taxon>
        <taxon>Pseudomonadati</taxon>
        <taxon>Bacteroidota</taxon>
        <taxon>Bacteroidia</taxon>
        <taxon>Bacteroidales</taxon>
        <taxon>Bacteroidaceae</taxon>
        <taxon>Bacteroides</taxon>
    </lineage>
</organism>
<name>A0A853PV91_BACFG</name>
<evidence type="ECO:0000313" key="1">
    <source>
        <dbReference type="EMBL" id="OCR31722.1"/>
    </source>
</evidence>
<dbReference type="AlphaFoldDB" id="A0A853PV91"/>
<proteinExistence type="predicted"/>
<accession>A0A853PV91</accession>
<gene>
    <name evidence="1" type="ORF">AC094_24940</name>
</gene>
<protein>
    <recommendedName>
        <fullName evidence="3">PD-(D/E)XK motif protein</fullName>
    </recommendedName>
</protein>
<comment type="caution">
    <text evidence="1">The sequence shown here is derived from an EMBL/GenBank/DDBJ whole genome shotgun (WGS) entry which is preliminary data.</text>
</comment>
<dbReference type="Pfam" id="PF14390">
    <property type="entry name" value="DUF4420"/>
    <property type="match status" value="1"/>
</dbReference>